<dbReference type="AlphaFoldDB" id="A0A1C3XD10"/>
<sequence length="85" mass="9972">MQDPSIEAESAEPQSEIPQRPNYNTLRADVEAWKADWIEYVRGEYGDEAAKEAAKYLDERPWLCLKWFVDDHTPKEQRESSVPFL</sequence>
<evidence type="ECO:0000313" key="3">
    <source>
        <dbReference type="Proteomes" id="UP000199101"/>
    </source>
</evidence>
<name>A0A1C3XD10_9HYPH</name>
<dbReference type="EMBL" id="FMAG01000015">
    <property type="protein sequence ID" value="SCB50099.1"/>
    <property type="molecule type" value="Genomic_DNA"/>
</dbReference>
<feature type="compositionally biased region" description="Polar residues" evidence="1">
    <location>
        <begin position="12"/>
        <end position="23"/>
    </location>
</feature>
<gene>
    <name evidence="2" type="ORF">GA0061103_0754</name>
</gene>
<feature type="region of interest" description="Disordered" evidence="1">
    <location>
        <begin position="1"/>
        <end position="23"/>
    </location>
</feature>
<evidence type="ECO:0000313" key="2">
    <source>
        <dbReference type="EMBL" id="SCB50099.1"/>
    </source>
</evidence>
<keyword evidence="3" id="KW-1185">Reference proteome</keyword>
<evidence type="ECO:0000256" key="1">
    <source>
        <dbReference type="SAM" id="MobiDB-lite"/>
    </source>
</evidence>
<reference evidence="3" key="1">
    <citation type="submission" date="2016-08" db="EMBL/GenBank/DDBJ databases">
        <authorList>
            <person name="Varghese N."/>
            <person name="Submissions Spin"/>
        </authorList>
    </citation>
    <scope>NUCLEOTIDE SEQUENCE [LARGE SCALE GENOMIC DNA]</scope>
    <source>
        <strain evidence="3">HAMBI 2975</strain>
    </source>
</reference>
<dbReference type="STRING" id="410764.GA0061103_0754"/>
<protein>
    <submittedName>
        <fullName evidence="2">Uncharacterized protein</fullName>
    </submittedName>
</protein>
<accession>A0A1C3XD10</accession>
<organism evidence="2 3">
    <name type="scientific">Rhizobium multihospitium</name>
    <dbReference type="NCBI Taxonomy" id="410764"/>
    <lineage>
        <taxon>Bacteria</taxon>
        <taxon>Pseudomonadati</taxon>
        <taxon>Pseudomonadota</taxon>
        <taxon>Alphaproteobacteria</taxon>
        <taxon>Hyphomicrobiales</taxon>
        <taxon>Rhizobiaceae</taxon>
        <taxon>Rhizobium/Agrobacterium group</taxon>
        <taxon>Rhizobium</taxon>
    </lineage>
</organism>
<dbReference type="Proteomes" id="UP000199101">
    <property type="component" value="Unassembled WGS sequence"/>
</dbReference>
<proteinExistence type="predicted"/>